<evidence type="ECO:0000256" key="4">
    <source>
        <dbReference type="ARBA" id="ARBA00023163"/>
    </source>
</evidence>
<dbReference type="RefSeq" id="WP_106719510.1">
    <property type="nucleotide sequence ID" value="NZ_JACHXT010000003.1"/>
</dbReference>
<dbReference type="Proteomes" id="UP000241158">
    <property type="component" value="Unassembled WGS sequence"/>
</dbReference>
<comment type="caution">
    <text evidence="6">The sequence shown here is derived from an EMBL/GenBank/DDBJ whole genome shotgun (WGS) entry which is preliminary data.</text>
</comment>
<evidence type="ECO:0000259" key="5">
    <source>
        <dbReference type="Pfam" id="PF13377"/>
    </source>
</evidence>
<keyword evidence="7" id="KW-1185">Reference proteome</keyword>
<dbReference type="Gene3D" id="3.40.50.2300">
    <property type="match status" value="2"/>
</dbReference>
<evidence type="ECO:0000313" key="6">
    <source>
        <dbReference type="EMBL" id="PSH54606.1"/>
    </source>
</evidence>
<evidence type="ECO:0000256" key="1">
    <source>
        <dbReference type="ARBA" id="ARBA00022491"/>
    </source>
</evidence>
<dbReference type="EMBL" id="PGGN01000008">
    <property type="protein sequence ID" value="PSH54606.1"/>
    <property type="molecule type" value="Genomic_DNA"/>
</dbReference>
<proteinExistence type="predicted"/>
<organism evidence="6 7">
    <name type="scientific">Phyllobacterium endophyticum</name>
    <dbReference type="NCBI Taxonomy" id="1149773"/>
    <lineage>
        <taxon>Bacteria</taxon>
        <taxon>Pseudomonadati</taxon>
        <taxon>Pseudomonadota</taxon>
        <taxon>Alphaproteobacteria</taxon>
        <taxon>Hyphomicrobiales</taxon>
        <taxon>Phyllobacteriaceae</taxon>
        <taxon>Phyllobacterium</taxon>
    </lineage>
</organism>
<keyword evidence="1" id="KW-0678">Repressor</keyword>
<protein>
    <recommendedName>
        <fullName evidence="5">Transcriptional regulator LacI/GalR-like sensor domain-containing protein</fullName>
    </recommendedName>
</protein>
<name>A0A2P7AK63_9HYPH</name>
<dbReference type="GO" id="GO:0003700">
    <property type="term" value="F:DNA-binding transcription factor activity"/>
    <property type="evidence" value="ECO:0007669"/>
    <property type="project" value="TreeGrafter"/>
</dbReference>
<dbReference type="OrthoDB" id="269117at2"/>
<dbReference type="GO" id="GO:0000976">
    <property type="term" value="F:transcription cis-regulatory region binding"/>
    <property type="evidence" value="ECO:0007669"/>
    <property type="project" value="TreeGrafter"/>
</dbReference>
<reference evidence="7" key="1">
    <citation type="submission" date="2017-11" db="EMBL/GenBank/DDBJ databases">
        <authorList>
            <person name="Kuznetsova I."/>
            <person name="Sazanova A."/>
            <person name="Chirak E."/>
            <person name="Safronova V."/>
            <person name="Willems A."/>
        </authorList>
    </citation>
    <scope>NUCLEOTIDE SEQUENCE [LARGE SCALE GENOMIC DNA]</scope>
    <source>
        <strain evidence="7">PEPV15</strain>
    </source>
</reference>
<dbReference type="PANTHER" id="PTHR30146">
    <property type="entry name" value="LACI-RELATED TRANSCRIPTIONAL REPRESSOR"/>
    <property type="match status" value="1"/>
</dbReference>
<feature type="domain" description="Transcriptional regulator LacI/GalR-like sensor" evidence="5">
    <location>
        <begin position="126"/>
        <end position="282"/>
    </location>
</feature>
<dbReference type="PANTHER" id="PTHR30146:SF148">
    <property type="entry name" value="HTH-TYPE TRANSCRIPTIONAL REPRESSOR PURR-RELATED"/>
    <property type="match status" value="1"/>
</dbReference>
<dbReference type="AlphaFoldDB" id="A0A2P7AK63"/>
<evidence type="ECO:0000256" key="2">
    <source>
        <dbReference type="ARBA" id="ARBA00023015"/>
    </source>
</evidence>
<evidence type="ECO:0000313" key="7">
    <source>
        <dbReference type="Proteomes" id="UP000241158"/>
    </source>
</evidence>
<dbReference type="SUPFAM" id="SSF53822">
    <property type="entry name" value="Periplasmic binding protein-like I"/>
    <property type="match status" value="1"/>
</dbReference>
<keyword evidence="3" id="KW-0238">DNA-binding</keyword>
<dbReference type="InterPro" id="IPR028082">
    <property type="entry name" value="Peripla_BP_I"/>
</dbReference>
<gene>
    <name evidence="6" type="ORF">CU100_25825</name>
</gene>
<keyword evidence="4" id="KW-0804">Transcription</keyword>
<dbReference type="InterPro" id="IPR046335">
    <property type="entry name" value="LacI/GalR-like_sensor"/>
</dbReference>
<sequence>MLERALIDHLGKAGAVNDDGGPAGPIVIAVDTLGANLELLSQLAIKTRKRGFRPLFLEAAADLSFADVSAIVPSVRGVILATDIVNPEAFANADRPIVLVADSIRNGTLVDQLIHDAEQAGYWAAEYIASAGRISVAIIGQYDPSRPAFRGFLKGVSTYDLVVRGEHIVECIDDRPAAAERFKSFLTQVSALPQAVYCTSGDVACGVYEALLAAGFSVPNDMWIIGNGSSHMTGAPFYDITTIAPPNDVLAAEAIDLLCAHVEAAGRRPEIRRVSYRTTPGVTTDYFNVVRSTR</sequence>
<accession>A0A2P7AK63</accession>
<keyword evidence="2" id="KW-0805">Transcription regulation</keyword>
<dbReference type="Pfam" id="PF13377">
    <property type="entry name" value="Peripla_BP_3"/>
    <property type="match status" value="1"/>
</dbReference>
<evidence type="ECO:0000256" key="3">
    <source>
        <dbReference type="ARBA" id="ARBA00023125"/>
    </source>
</evidence>